<reference evidence="1 2" key="1">
    <citation type="journal article" date="2022" name="G3 (Bethesda)">
        <title>Whole-genome sequence and methylome profiling of the almond [Prunus dulcis (Mill.) D.A. Webb] cultivar 'Nonpareil'.</title>
        <authorList>
            <person name="D'Amico-Willman K.M."/>
            <person name="Ouma W.Z."/>
            <person name="Meulia T."/>
            <person name="Sideli G.M."/>
            <person name="Gradziel T.M."/>
            <person name="Fresnedo-Ramirez J."/>
        </authorList>
    </citation>
    <scope>NUCLEOTIDE SEQUENCE [LARGE SCALE GENOMIC DNA]</scope>
    <source>
        <strain evidence="1">Clone GOH B32 T37-40</strain>
    </source>
</reference>
<accession>A0AAD4WCQ6</accession>
<dbReference type="InterPro" id="IPR039340">
    <property type="entry name" value="Tfc4/TFIIIC-102/Sfc4"/>
</dbReference>
<keyword evidence="2" id="KW-1185">Reference proteome</keyword>
<sequence>MCSVAEELRSLGAQIAYNTPDPEHGVDCVKYIAHQHPYSNAAWNCYYKVITRLDDCFVNSAKRLFFNIARAYHLVGLVTLAAWHYDKVLAMHVKDYPIPKLPHEKPESVENRLPGYCDLRREAAFNLHLIYKKSGAVDLARQVLRDHCTF</sequence>
<name>A0AAD4WCQ6_PRUDU</name>
<gene>
    <name evidence="1" type="ORF">L3X38_018979</name>
</gene>
<dbReference type="EMBL" id="JAJFAZ020000003">
    <property type="protein sequence ID" value="KAI5339707.1"/>
    <property type="molecule type" value="Genomic_DNA"/>
</dbReference>
<dbReference type="Proteomes" id="UP001054821">
    <property type="component" value="Chromosome 3"/>
</dbReference>
<evidence type="ECO:0000313" key="2">
    <source>
        <dbReference type="Proteomes" id="UP001054821"/>
    </source>
</evidence>
<organism evidence="1 2">
    <name type="scientific">Prunus dulcis</name>
    <name type="common">Almond</name>
    <name type="synonym">Amygdalus dulcis</name>
    <dbReference type="NCBI Taxonomy" id="3755"/>
    <lineage>
        <taxon>Eukaryota</taxon>
        <taxon>Viridiplantae</taxon>
        <taxon>Streptophyta</taxon>
        <taxon>Embryophyta</taxon>
        <taxon>Tracheophyta</taxon>
        <taxon>Spermatophyta</taxon>
        <taxon>Magnoliopsida</taxon>
        <taxon>eudicotyledons</taxon>
        <taxon>Gunneridae</taxon>
        <taxon>Pentapetalae</taxon>
        <taxon>rosids</taxon>
        <taxon>fabids</taxon>
        <taxon>Rosales</taxon>
        <taxon>Rosaceae</taxon>
        <taxon>Amygdaloideae</taxon>
        <taxon>Amygdaleae</taxon>
        <taxon>Prunus</taxon>
    </lineage>
</organism>
<protein>
    <submittedName>
        <fullName evidence="1">Uncharacterized protein</fullName>
    </submittedName>
</protein>
<evidence type="ECO:0000313" key="1">
    <source>
        <dbReference type="EMBL" id="KAI5339707.1"/>
    </source>
</evidence>
<dbReference type="GO" id="GO:0000127">
    <property type="term" value="C:transcription factor TFIIIC complex"/>
    <property type="evidence" value="ECO:0007669"/>
    <property type="project" value="TreeGrafter"/>
</dbReference>
<dbReference type="PANTHER" id="PTHR23082:SF0">
    <property type="entry name" value="GENERAL TRANSCRIPTION FACTOR 3C POLYPEPTIDE 3"/>
    <property type="match status" value="1"/>
</dbReference>
<dbReference type="PANTHER" id="PTHR23082">
    <property type="entry name" value="TRANSCRIPTION INITIATION FACTOR IIIC TFIIIC , POLYPEPTIDE 3-RELATED"/>
    <property type="match status" value="1"/>
</dbReference>
<dbReference type="AlphaFoldDB" id="A0AAD4WCQ6"/>
<dbReference type="GO" id="GO:0006383">
    <property type="term" value="P:transcription by RNA polymerase III"/>
    <property type="evidence" value="ECO:0007669"/>
    <property type="project" value="InterPro"/>
</dbReference>
<proteinExistence type="predicted"/>
<comment type="caution">
    <text evidence="1">The sequence shown here is derived from an EMBL/GenBank/DDBJ whole genome shotgun (WGS) entry which is preliminary data.</text>
</comment>